<evidence type="ECO:0000313" key="3">
    <source>
        <dbReference type="Proteomes" id="UP001485043"/>
    </source>
</evidence>
<dbReference type="Proteomes" id="UP001485043">
    <property type="component" value="Unassembled WGS sequence"/>
</dbReference>
<proteinExistence type="predicted"/>
<accession>A0AAW1RXQ2</accession>
<dbReference type="AlphaFoldDB" id="A0AAW1RXQ2"/>
<evidence type="ECO:0000313" key="2">
    <source>
        <dbReference type="EMBL" id="KAK9838602.1"/>
    </source>
</evidence>
<sequence length="209" mass="22411">MEGHTLASSSDDEGPEEVSKEVGKAAVFEQQAKQSASRRQLKQTEKQRQQDQTALDQQRAGERSAKRKKTSEVPADAPASTQQEPEALPDSVIAALLARQSAAPEAIVQQVSASAAKVLCKLLQRLPALLQHLDSGGTAAPPACCFRQLCWVAVLSPQQQTLGARVHLDALSIDLNRPPVANIWPAGCWLHPSAHQGGVLRASKRVRPG</sequence>
<keyword evidence="3" id="KW-1185">Reference proteome</keyword>
<organism evidence="2 3">
    <name type="scientific">Apatococcus fuscideae</name>
    <dbReference type="NCBI Taxonomy" id="2026836"/>
    <lineage>
        <taxon>Eukaryota</taxon>
        <taxon>Viridiplantae</taxon>
        <taxon>Chlorophyta</taxon>
        <taxon>core chlorophytes</taxon>
        <taxon>Trebouxiophyceae</taxon>
        <taxon>Chlorellales</taxon>
        <taxon>Chlorellaceae</taxon>
        <taxon>Apatococcus</taxon>
    </lineage>
</organism>
<gene>
    <name evidence="2" type="ORF">WJX84_011723</name>
</gene>
<comment type="caution">
    <text evidence="2">The sequence shown here is derived from an EMBL/GenBank/DDBJ whole genome shotgun (WGS) entry which is preliminary data.</text>
</comment>
<protein>
    <submittedName>
        <fullName evidence="2">Uncharacterized protein</fullName>
    </submittedName>
</protein>
<dbReference type="EMBL" id="JALJOV010001887">
    <property type="protein sequence ID" value="KAK9838602.1"/>
    <property type="molecule type" value="Genomic_DNA"/>
</dbReference>
<name>A0AAW1RXQ2_9CHLO</name>
<reference evidence="2 3" key="1">
    <citation type="journal article" date="2024" name="Nat. Commun.">
        <title>Phylogenomics reveals the evolutionary origins of lichenization in chlorophyte algae.</title>
        <authorList>
            <person name="Puginier C."/>
            <person name="Libourel C."/>
            <person name="Otte J."/>
            <person name="Skaloud P."/>
            <person name="Haon M."/>
            <person name="Grisel S."/>
            <person name="Petersen M."/>
            <person name="Berrin J.G."/>
            <person name="Delaux P.M."/>
            <person name="Dal Grande F."/>
            <person name="Keller J."/>
        </authorList>
    </citation>
    <scope>NUCLEOTIDE SEQUENCE [LARGE SCALE GENOMIC DNA]</scope>
    <source>
        <strain evidence="2 3">SAG 2523</strain>
    </source>
</reference>
<feature type="region of interest" description="Disordered" evidence="1">
    <location>
        <begin position="1"/>
        <end position="87"/>
    </location>
</feature>
<evidence type="ECO:0000256" key="1">
    <source>
        <dbReference type="SAM" id="MobiDB-lite"/>
    </source>
</evidence>